<dbReference type="Pfam" id="PF07690">
    <property type="entry name" value="MFS_1"/>
    <property type="match status" value="1"/>
</dbReference>
<evidence type="ECO:0000256" key="2">
    <source>
        <dbReference type="ARBA" id="ARBA00022692"/>
    </source>
</evidence>
<evidence type="ECO:0000256" key="6">
    <source>
        <dbReference type="SAM" id="Phobius"/>
    </source>
</evidence>
<feature type="transmembrane region" description="Helical" evidence="6">
    <location>
        <begin position="235"/>
        <end position="253"/>
    </location>
</feature>
<dbReference type="SUPFAM" id="SSF103473">
    <property type="entry name" value="MFS general substrate transporter"/>
    <property type="match status" value="1"/>
</dbReference>
<dbReference type="Proteomes" id="UP000319663">
    <property type="component" value="Unassembled WGS sequence"/>
</dbReference>
<dbReference type="GO" id="GO:0022857">
    <property type="term" value="F:transmembrane transporter activity"/>
    <property type="evidence" value="ECO:0007669"/>
    <property type="project" value="InterPro"/>
</dbReference>
<dbReference type="Gene3D" id="1.20.1250.20">
    <property type="entry name" value="MFS general substrate transporter like domains"/>
    <property type="match status" value="1"/>
</dbReference>
<organism evidence="7 8">
    <name type="scientific">Monascus purpureus</name>
    <name type="common">Red mold</name>
    <name type="synonym">Monascus anka</name>
    <dbReference type="NCBI Taxonomy" id="5098"/>
    <lineage>
        <taxon>Eukaryota</taxon>
        <taxon>Fungi</taxon>
        <taxon>Dikarya</taxon>
        <taxon>Ascomycota</taxon>
        <taxon>Pezizomycotina</taxon>
        <taxon>Eurotiomycetes</taxon>
        <taxon>Eurotiomycetidae</taxon>
        <taxon>Eurotiales</taxon>
        <taxon>Aspergillaceae</taxon>
        <taxon>Monascus</taxon>
    </lineage>
</organism>
<dbReference type="InterPro" id="IPR011701">
    <property type="entry name" value="MFS"/>
</dbReference>
<accession>A0A507QTT0</accession>
<proteinExistence type="predicted"/>
<dbReference type="PANTHER" id="PTHR23507:SF1">
    <property type="entry name" value="FI18259P1-RELATED"/>
    <property type="match status" value="1"/>
</dbReference>
<feature type="transmembrane region" description="Helical" evidence="6">
    <location>
        <begin position="273"/>
        <end position="302"/>
    </location>
</feature>
<dbReference type="InterPro" id="IPR036259">
    <property type="entry name" value="MFS_trans_sf"/>
</dbReference>
<dbReference type="AlphaFoldDB" id="A0A507QTT0"/>
<feature type="transmembrane region" description="Helical" evidence="6">
    <location>
        <begin position="43"/>
        <end position="62"/>
    </location>
</feature>
<evidence type="ECO:0000256" key="5">
    <source>
        <dbReference type="SAM" id="MobiDB-lite"/>
    </source>
</evidence>
<keyword evidence="2 6" id="KW-0812">Transmembrane</keyword>
<sequence>MFESTSINIQIEPDESRPLLDSKFDSPPTPPSSSSSVPSSKKWLFLIIISVLALTVDLGFYLTAAPQLEIFQDIICKNYYSRVDGFDEDRCKSDAVQSELALIGGRLIGGGDQVLSCIALVMLADVVSEDERANVLFYFNAMMIASEVVAIPVSAYLMTTNPWVPYILGFFIEVAGGILIFLLPETLAIVKQKMQMDCNARQDRDHGEFSTIGESTVADIVLGQIRDFKESMRSIWRNTNVVLVLLVFFVASISKQSTSLFLQYVSKKMHWSIARASMLITVRGVVIITNFIILMPLVSFIVTKYFHLEATRRDYRLSQQSGLLATLGFFVIAVATAPSVLITGLVMLSVGSAFAVTSRSLATSLVPQDLVGTLYSAASVMQSLGALVAGPLFAYTFKFGMRLGEGWLGLPFLQAGFLFILAVISVSCVRLELSKQAAVEDGNPQEDPQEEACLRRSSDC</sequence>
<dbReference type="PANTHER" id="PTHR23507">
    <property type="entry name" value="ZGC:174356"/>
    <property type="match status" value="1"/>
</dbReference>
<evidence type="ECO:0000313" key="7">
    <source>
        <dbReference type="EMBL" id="TQB70645.1"/>
    </source>
</evidence>
<dbReference type="GO" id="GO:0016020">
    <property type="term" value="C:membrane"/>
    <property type="evidence" value="ECO:0007669"/>
    <property type="project" value="UniProtKB-SubCell"/>
</dbReference>
<comment type="caution">
    <text evidence="7">The sequence shown here is derived from an EMBL/GenBank/DDBJ whole genome shotgun (WGS) entry which is preliminary data.</text>
</comment>
<evidence type="ECO:0000256" key="1">
    <source>
        <dbReference type="ARBA" id="ARBA00004141"/>
    </source>
</evidence>
<evidence type="ECO:0000256" key="3">
    <source>
        <dbReference type="ARBA" id="ARBA00022989"/>
    </source>
</evidence>
<dbReference type="EMBL" id="VIFY01000100">
    <property type="protein sequence ID" value="TQB70645.1"/>
    <property type="molecule type" value="Genomic_DNA"/>
</dbReference>
<keyword evidence="8" id="KW-1185">Reference proteome</keyword>
<reference evidence="7 8" key="1">
    <citation type="submission" date="2019-06" db="EMBL/GenBank/DDBJ databases">
        <title>Wine fermentation using esterase from Monascus purpureus.</title>
        <authorList>
            <person name="Geng C."/>
            <person name="Zhang Y."/>
        </authorList>
    </citation>
    <scope>NUCLEOTIDE SEQUENCE [LARGE SCALE GENOMIC DNA]</scope>
    <source>
        <strain evidence="7">HQ1</strain>
    </source>
</reference>
<feature type="transmembrane region" description="Helical" evidence="6">
    <location>
        <begin position="323"/>
        <end position="354"/>
    </location>
</feature>
<keyword evidence="3 6" id="KW-1133">Transmembrane helix</keyword>
<evidence type="ECO:0008006" key="9">
    <source>
        <dbReference type="Google" id="ProtNLM"/>
    </source>
</evidence>
<feature type="region of interest" description="Disordered" evidence="5">
    <location>
        <begin position="17"/>
        <end position="38"/>
    </location>
</feature>
<name>A0A507QTT0_MONPU</name>
<protein>
    <recommendedName>
        <fullName evidence="9">Major facilitator superfamily (MFS) profile domain-containing protein</fullName>
    </recommendedName>
</protein>
<feature type="transmembrane region" description="Helical" evidence="6">
    <location>
        <begin position="103"/>
        <end position="123"/>
    </location>
</feature>
<evidence type="ECO:0000313" key="8">
    <source>
        <dbReference type="Proteomes" id="UP000319663"/>
    </source>
</evidence>
<keyword evidence="4 6" id="KW-0472">Membrane</keyword>
<comment type="subcellular location">
    <subcellularLocation>
        <location evidence="1">Membrane</location>
        <topology evidence="1">Multi-pass membrane protein</topology>
    </subcellularLocation>
</comment>
<feature type="transmembrane region" description="Helical" evidence="6">
    <location>
        <begin position="407"/>
        <end position="426"/>
    </location>
</feature>
<feature type="transmembrane region" description="Helical" evidence="6">
    <location>
        <begin position="135"/>
        <end position="157"/>
    </location>
</feature>
<evidence type="ECO:0000256" key="4">
    <source>
        <dbReference type="ARBA" id="ARBA00023136"/>
    </source>
</evidence>
<feature type="region of interest" description="Disordered" evidence="5">
    <location>
        <begin position="440"/>
        <end position="460"/>
    </location>
</feature>
<feature type="transmembrane region" description="Helical" evidence="6">
    <location>
        <begin position="163"/>
        <end position="184"/>
    </location>
</feature>
<gene>
    <name evidence="7" type="ORF">MPDQ_000263</name>
</gene>